<dbReference type="AlphaFoldDB" id="Q2GV92"/>
<dbReference type="Proteomes" id="UP000001056">
    <property type="component" value="Unassembled WGS sequence"/>
</dbReference>
<evidence type="ECO:0000313" key="1">
    <source>
        <dbReference type="EMBL" id="EAQ86859.1"/>
    </source>
</evidence>
<dbReference type="InParanoid" id="Q2GV92"/>
<dbReference type="HOGENOM" id="CLU_3050159_0_0_1"/>
<evidence type="ECO:0000313" key="2">
    <source>
        <dbReference type="Proteomes" id="UP000001056"/>
    </source>
</evidence>
<accession>Q2GV92</accession>
<dbReference type="RefSeq" id="XP_001225768.1">
    <property type="nucleotide sequence ID" value="XM_001225767.1"/>
</dbReference>
<dbReference type="GeneID" id="4394421"/>
<sequence length="54" mass="5657">MAPGGAAYATPVPMFGTRRTDRVHAAEVLCMRPPAMVWSPGGGMAGQVIDKKTL</sequence>
<keyword evidence="2" id="KW-1185">Reference proteome</keyword>
<gene>
    <name evidence="1" type="ORF">CHGG_08112</name>
</gene>
<reference evidence="2" key="1">
    <citation type="journal article" date="2015" name="Genome Announc.">
        <title>Draft genome sequence of the cellulolytic fungus Chaetomium globosum.</title>
        <authorList>
            <person name="Cuomo C.A."/>
            <person name="Untereiner W.A."/>
            <person name="Ma L.-J."/>
            <person name="Grabherr M."/>
            <person name="Birren B.W."/>
        </authorList>
    </citation>
    <scope>NUCLEOTIDE SEQUENCE [LARGE SCALE GENOMIC DNA]</scope>
    <source>
        <strain evidence="2">ATCC 6205 / CBS 148.51 / DSM 1962 / NBRC 6347 / NRRL 1970</strain>
    </source>
</reference>
<name>Q2GV92_CHAGB</name>
<organism evidence="1 2">
    <name type="scientific">Chaetomium globosum (strain ATCC 6205 / CBS 148.51 / DSM 1962 / NBRC 6347 / NRRL 1970)</name>
    <name type="common">Soil fungus</name>
    <dbReference type="NCBI Taxonomy" id="306901"/>
    <lineage>
        <taxon>Eukaryota</taxon>
        <taxon>Fungi</taxon>
        <taxon>Dikarya</taxon>
        <taxon>Ascomycota</taxon>
        <taxon>Pezizomycotina</taxon>
        <taxon>Sordariomycetes</taxon>
        <taxon>Sordariomycetidae</taxon>
        <taxon>Sordariales</taxon>
        <taxon>Chaetomiaceae</taxon>
        <taxon>Chaetomium</taxon>
    </lineage>
</organism>
<dbReference type="EMBL" id="CH408033">
    <property type="protein sequence ID" value="EAQ86859.1"/>
    <property type="molecule type" value="Genomic_DNA"/>
</dbReference>
<proteinExistence type="predicted"/>
<dbReference type="VEuPathDB" id="FungiDB:CHGG_08112"/>
<protein>
    <submittedName>
        <fullName evidence="1">Uncharacterized protein</fullName>
    </submittedName>
</protein>